<dbReference type="InterPro" id="IPR002575">
    <property type="entry name" value="Aminoglycoside_PTrfase"/>
</dbReference>
<protein>
    <submittedName>
        <fullName evidence="3">Response regulator</fullName>
    </submittedName>
</protein>
<dbReference type="EMBL" id="CP032550">
    <property type="protein sequence ID" value="QGU28178.1"/>
    <property type="molecule type" value="Genomic_DNA"/>
</dbReference>
<name>A0A6I6EAN0_9MICO</name>
<feature type="modified residue" description="4-aspartylphosphate" evidence="1">
    <location>
        <position position="56"/>
    </location>
</feature>
<evidence type="ECO:0000259" key="2">
    <source>
        <dbReference type="PROSITE" id="PS50110"/>
    </source>
</evidence>
<organism evidence="3 4">
    <name type="scientific">Microbacterium oryzae</name>
    <dbReference type="NCBI Taxonomy" id="743009"/>
    <lineage>
        <taxon>Bacteria</taxon>
        <taxon>Bacillati</taxon>
        <taxon>Actinomycetota</taxon>
        <taxon>Actinomycetes</taxon>
        <taxon>Micrococcales</taxon>
        <taxon>Microbacteriaceae</taxon>
        <taxon>Microbacterium</taxon>
    </lineage>
</organism>
<keyword evidence="1" id="KW-0597">Phosphoprotein</keyword>
<evidence type="ECO:0000313" key="3">
    <source>
        <dbReference type="EMBL" id="QGU28178.1"/>
    </source>
</evidence>
<dbReference type="OrthoDB" id="9797603at2"/>
<dbReference type="GO" id="GO:0000160">
    <property type="term" value="P:phosphorelay signal transduction system"/>
    <property type="evidence" value="ECO:0007669"/>
    <property type="project" value="InterPro"/>
</dbReference>
<dbReference type="AlphaFoldDB" id="A0A6I6EAN0"/>
<accession>A0A6I6EAN0</accession>
<proteinExistence type="predicted"/>
<keyword evidence="4" id="KW-1185">Reference proteome</keyword>
<dbReference type="KEGG" id="moj:D7D94_11185"/>
<dbReference type="SUPFAM" id="SSF56112">
    <property type="entry name" value="Protein kinase-like (PK-like)"/>
    <property type="match status" value="1"/>
</dbReference>
<dbReference type="Proteomes" id="UP000422989">
    <property type="component" value="Chromosome"/>
</dbReference>
<dbReference type="Pfam" id="PF01636">
    <property type="entry name" value="APH"/>
    <property type="match status" value="1"/>
</dbReference>
<evidence type="ECO:0000256" key="1">
    <source>
        <dbReference type="PROSITE-ProRule" id="PRU00169"/>
    </source>
</evidence>
<dbReference type="InterPro" id="IPR011009">
    <property type="entry name" value="Kinase-like_dom_sf"/>
</dbReference>
<feature type="domain" description="Response regulatory" evidence="2">
    <location>
        <begin position="5"/>
        <end position="135"/>
    </location>
</feature>
<dbReference type="InterPro" id="IPR001789">
    <property type="entry name" value="Sig_transdc_resp-reg_receiver"/>
</dbReference>
<sequence length="469" mass="50463">MPRFRAILVEDEPSAAQFTTDALEAAGFDVVVYSDALSAQEHVDSTADLIDLLVLDRRLPFRSGEAPSDKVGDDLLTAMLLKHPDLAAVVFSGHTGFEHLQFATTERGVVSLGNDAFVFDRVRLFEKGQSLEFDAYVGRVHSALSALQDIQITGIEPSELTAHNRRLLRRVAFEFGGSSIDARPLAGGLTDSPVWLCSIESHHGSMARVVAKRQIKTREPGGFQDLCPAQITAGVVGTIRGFCGGFYVTIQQLVGSNPVPLLELIVTDEEAAVAATTVLRDSLGQMSIGQRVNVSVEEIGAPFAPWSTVVERGASFGIKVPPGSRIAATSSAPRHGDLHPGNVLVADGHPVIIDFDSQTSGSQLIDVLTLQLGPLFHPDSPLFGAEWPTIDQCEQFGTDAFLDDCPAPDYFALLADWSDQSCTSVRELSALVLAYAVRQLKYADILGNDLTRSRAVAIARWAAARLDSD</sequence>
<dbReference type="RefSeq" id="WP_156242688.1">
    <property type="nucleotide sequence ID" value="NZ_BAAAZL010000004.1"/>
</dbReference>
<dbReference type="PROSITE" id="PS50110">
    <property type="entry name" value="RESPONSE_REGULATORY"/>
    <property type="match status" value="1"/>
</dbReference>
<dbReference type="Gene3D" id="1.10.510.10">
    <property type="entry name" value="Transferase(Phosphotransferase) domain 1"/>
    <property type="match status" value="1"/>
</dbReference>
<dbReference type="CDD" id="cd00156">
    <property type="entry name" value="REC"/>
    <property type="match status" value="1"/>
</dbReference>
<gene>
    <name evidence="3" type="ORF">D7D94_11185</name>
</gene>
<dbReference type="InterPro" id="IPR011006">
    <property type="entry name" value="CheY-like_superfamily"/>
</dbReference>
<reference evidence="3 4" key="1">
    <citation type="submission" date="2018-09" db="EMBL/GenBank/DDBJ databases">
        <title>Whole genome sequencing of Microbacterium oryzae strain MB-10T.</title>
        <authorList>
            <person name="Das S.K."/>
        </authorList>
    </citation>
    <scope>NUCLEOTIDE SEQUENCE [LARGE SCALE GENOMIC DNA]</scope>
    <source>
        <strain evidence="3 4">MB-10</strain>
    </source>
</reference>
<evidence type="ECO:0000313" key="4">
    <source>
        <dbReference type="Proteomes" id="UP000422989"/>
    </source>
</evidence>
<dbReference type="SUPFAM" id="SSF52172">
    <property type="entry name" value="CheY-like"/>
    <property type="match status" value="1"/>
</dbReference>
<dbReference type="Gene3D" id="3.40.50.2300">
    <property type="match status" value="1"/>
</dbReference>